<feature type="domain" description="Protein kinase" evidence="1">
    <location>
        <begin position="133"/>
        <end position="422"/>
    </location>
</feature>
<evidence type="ECO:0000259" key="1">
    <source>
        <dbReference type="PROSITE" id="PS50011"/>
    </source>
</evidence>
<protein>
    <submittedName>
        <fullName evidence="2">Cdc15p</fullName>
    </submittedName>
</protein>
<dbReference type="Gene3D" id="1.10.510.10">
    <property type="entry name" value="Transferase(Phosphotransferase) domain 1"/>
    <property type="match status" value="1"/>
</dbReference>
<dbReference type="GO" id="GO:0007165">
    <property type="term" value="P:signal transduction"/>
    <property type="evidence" value="ECO:0007669"/>
    <property type="project" value="TreeGrafter"/>
</dbReference>
<proteinExistence type="predicted"/>
<dbReference type="PANTHER" id="PTHR23257">
    <property type="entry name" value="SERINE-THREONINE PROTEIN KINASE"/>
    <property type="match status" value="1"/>
</dbReference>
<dbReference type="Gene3D" id="1.10.10.1010">
    <property type="entry name" value="Intein homing endonuclease, domain IV"/>
    <property type="match status" value="1"/>
</dbReference>
<dbReference type="InterPro" id="IPR000719">
    <property type="entry name" value="Prot_kinase_dom"/>
</dbReference>
<dbReference type="Pfam" id="PF07714">
    <property type="entry name" value="PK_Tyr_Ser-Thr"/>
    <property type="match status" value="1"/>
</dbReference>
<dbReference type="GO" id="GO:0005524">
    <property type="term" value="F:ATP binding"/>
    <property type="evidence" value="ECO:0007669"/>
    <property type="project" value="InterPro"/>
</dbReference>
<gene>
    <name evidence="2" type="ORF">RirG_272160</name>
</gene>
<dbReference type="GO" id="GO:0004672">
    <property type="term" value="F:protein kinase activity"/>
    <property type="evidence" value="ECO:0007669"/>
    <property type="project" value="InterPro"/>
</dbReference>
<organism evidence="2 3">
    <name type="scientific">Rhizophagus irregularis (strain DAOM 197198w)</name>
    <name type="common">Glomus intraradices</name>
    <dbReference type="NCBI Taxonomy" id="1432141"/>
    <lineage>
        <taxon>Eukaryota</taxon>
        <taxon>Fungi</taxon>
        <taxon>Fungi incertae sedis</taxon>
        <taxon>Mucoromycota</taxon>
        <taxon>Glomeromycotina</taxon>
        <taxon>Glomeromycetes</taxon>
        <taxon>Glomerales</taxon>
        <taxon>Glomeraceae</taxon>
        <taxon>Rhizophagus</taxon>
    </lineage>
</organism>
<evidence type="ECO:0000313" key="3">
    <source>
        <dbReference type="Proteomes" id="UP000022910"/>
    </source>
</evidence>
<comment type="caution">
    <text evidence="2">The sequence shown here is derived from an EMBL/GenBank/DDBJ whole genome shotgun (WGS) entry which is preliminary data.</text>
</comment>
<keyword evidence="3" id="KW-1185">Reference proteome</keyword>
<dbReference type="HOGENOM" id="CLU_000288_7_34_1"/>
<sequence>MDQSYAEEQIYGKCMKCKQVDTSLLCQACDSNMKEQNYKKCRECKQVKLIDREKTICHICYDNIREKKYGTCKECKQLNTGLNWCQTCNSKRFQQNFSNWTSGNNDVDKFIQNTQLSAKSEYHLLEWIPYDRFYDIKYIAKGGFGEIYKAIWKDSYISNWDVNKHKWKRHSPNKGIVLKSLNKSENITLEFINEITLHLKIFEDKSTTQFIRCYGITQNPDTKDYIMVMQYANSGNLRNYYNIRKSRRRPKPRKSYTFDYKLRHKIATLGYIISGLKRIHAKGLIHRDLHIGNIVCSRSAICITDMGLCKPVNYKELENMENNIYGVLPYVAPEILRGQHYTQASDIYSFGIIMYEVISEMPPYYDNNDDGILALRICEGLRPKFNFKVPQLILHLIKSCLDANPLNRPNALILAKIIFKWIHELSAYVSSIENQTESIKTEIVKQVEEAEKINDSLSTDDKLPSTDKNFEATISKLLSFNNLPKPKNSDDYYSNYDNISSIEYSGSLKSNNTVDCLDCEIVDLNIM</sequence>
<dbReference type="OrthoDB" id="4062651at2759"/>
<dbReference type="Proteomes" id="UP000022910">
    <property type="component" value="Unassembled WGS sequence"/>
</dbReference>
<dbReference type="InterPro" id="IPR001245">
    <property type="entry name" value="Ser-Thr/Tyr_kinase_cat_dom"/>
</dbReference>
<name>A0A015I051_RHIIW</name>
<evidence type="ECO:0000313" key="2">
    <source>
        <dbReference type="EMBL" id="EXX50297.1"/>
    </source>
</evidence>
<dbReference type="InterPro" id="IPR050167">
    <property type="entry name" value="Ser_Thr_protein_kinase"/>
</dbReference>
<reference evidence="2 3" key="1">
    <citation type="submission" date="2014-02" db="EMBL/GenBank/DDBJ databases">
        <title>Single nucleus genome sequencing reveals high similarity among nuclei of an endomycorrhizal fungus.</title>
        <authorList>
            <person name="Lin K."/>
            <person name="Geurts R."/>
            <person name="Zhang Z."/>
            <person name="Limpens E."/>
            <person name="Saunders D.G."/>
            <person name="Mu D."/>
            <person name="Pang E."/>
            <person name="Cao H."/>
            <person name="Cha H."/>
            <person name="Lin T."/>
            <person name="Zhou Q."/>
            <person name="Shang Y."/>
            <person name="Li Y."/>
            <person name="Ivanov S."/>
            <person name="Sharma T."/>
            <person name="Velzen R.V."/>
            <person name="Ruijter N.D."/>
            <person name="Aanen D.K."/>
            <person name="Win J."/>
            <person name="Kamoun S."/>
            <person name="Bisseling T."/>
            <person name="Huang S."/>
        </authorList>
    </citation>
    <scope>NUCLEOTIDE SEQUENCE [LARGE SCALE GENOMIC DNA]</scope>
    <source>
        <strain evidence="3">DAOM197198w</strain>
    </source>
</reference>
<dbReference type="EMBL" id="JEMT01030022">
    <property type="protein sequence ID" value="EXX50297.1"/>
    <property type="molecule type" value="Genomic_DNA"/>
</dbReference>
<dbReference type="GO" id="GO:0005737">
    <property type="term" value="C:cytoplasm"/>
    <property type="evidence" value="ECO:0007669"/>
    <property type="project" value="TreeGrafter"/>
</dbReference>
<accession>A0A015I051</accession>
<dbReference type="STRING" id="1432141.A0A015I051"/>
<dbReference type="PROSITE" id="PS50011">
    <property type="entry name" value="PROTEIN_KINASE_DOM"/>
    <property type="match status" value="1"/>
</dbReference>
<dbReference type="SUPFAM" id="SSF56112">
    <property type="entry name" value="Protein kinase-like (PK-like)"/>
    <property type="match status" value="1"/>
</dbReference>
<dbReference type="InterPro" id="IPR011009">
    <property type="entry name" value="Kinase-like_dom_sf"/>
</dbReference>
<dbReference type="AlphaFoldDB" id="A0A015I051"/>